<accession>G7YKF8</accession>
<feature type="region of interest" description="Disordered" evidence="1">
    <location>
        <begin position="86"/>
        <end position="110"/>
    </location>
</feature>
<organism evidence="2 3">
    <name type="scientific">Clonorchis sinensis</name>
    <name type="common">Chinese liver fluke</name>
    <dbReference type="NCBI Taxonomy" id="79923"/>
    <lineage>
        <taxon>Eukaryota</taxon>
        <taxon>Metazoa</taxon>
        <taxon>Spiralia</taxon>
        <taxon>Lophotrochozoa</taxon>
        <taxon>Platyhelminthes</taxon>
        <taxon>Trematoda</taxon>
        <taxon>Digenea</taxon>
        <taxon>Opisthorchiida</taxon>
        <taxon>Opisthorchiata</taxon>
        <taxon>Opisthorchiidae</taxon>
        <taxon>Clonorchis</taxon>
    </lineage>
</organism>
<protein>
    <submittedName>
        <fullName evidence="2">Uncharacterized protein</fullName>
    </submittedName>
</protein>
<gene>
    <name evidence="2" type="ORF">CLF_110238</name>
</gene>
<keyword evidence="3" id="KW-1185">Reference proteome</keyword>
<reference evidence="2" key="1">
    <citation type="journal article" date="2011" name="Genome Biol.">
        <title>The draft genome of the carcinogenic human liver fluke Clonorchis sinensis.</title>
        <authorList>
            <person name="Wang X."/>
            <person name="Chen W."/>
            <person name="Huang Y."/>
            <person name="Sun J."/>
            <person name="Men J."/>
            <person name="Liu H."/>
            <person name="Luo F."/>
            <person name="Guo L."/>
            <person name="Lv X."/>
            <person name="Deng C."/>
            <person name="Zhou C."/>
            <person name="Fan Y."/>
            <person name="Li X."/>
            <person name="Huang L."/>
            <person name="Hu Y."/>
            <person name="Liang C."/>
            <person name="Hu X."/>
            <person name="Xu J."/>
            <person name="Yu X."/>
        </authorList>
    </citation>
    <scope>NUCLEOTIDE SEQUENCE [LARGE SCALE GENOMIC DNA]</scope>
    <source>
        <strain evidence="2">Henan</strain>
    </source>
</reference>
<dbReference type="EMBL" id="DF143495">
    <property type="protein sequence ID" value="GAA53440.1"/>
    <property type="molecule type" value="Genomic_DNA"/>
</dbReference>
<evidence type="ECO:0000256" key="1">
    <source>
        <dbReference type="SAM" id="MobiDB-lite"/>
    </source>
</evidence>
<sequence>MAQWLVREFTDREIRDSNPTSASLVLLSKLEKYPNPRASFGWHDQDKAQVLLDELTTKCKVMLMDMQSLNTSLTTHGEAPEVLERSTSTRCTTENSLSNRFNTDSPTPSHVSYGSETTVVEHLKASQFRYLNTPSLSHTTIQPNRHVPRDSETDRFDTIVVSVQTFSYRPKRPTRCSWTIRRLRKHRPKIYRQRKFI</sequence>
<dbReference type="AlphaFoldDB" id="G7YKF8"/>
<evidence type="ECO:0000313" key="2">
    <source>
        <dbReference type="EMBL" id="GAA53440.1"/>
    </source>
</evidence>
<proteinExistence type="predicted"/>
<name>G7YKF8_CLOSI</name>
<reference key="2">
    <citation type="submission" date="2011-10" db="EMBL/GenBank/DDBJ databases">
        <title>The genome and transcriptome sequence of Clonorchis sinensis provide insights into the carcinogenic liver fluke.</title>
        <authorList>
            <person name="Wang X."/>
            <person name="Huang Y."/>
            <person name="Chen W."/>
            <person name="Liu H."/>
            <person name="Guo L."/>
            <person name="Chen Y."/>
            <person name="Luo F."/>
            <person name="Zhou W."/>
            <person name="Sun J."/>
            <person name="Mao Q."/>
            <person name="Liang P."/>
            <person name="Zhou C."/>
            <person name="Tian Y."/>
            <person name="Men J."/>
            <person name="Lv X."/>
            <person name="Huang L."/>
            <person name="Zhou J."/>
            <person name="Hu Y."/>
            <person name="Li R."/>
            <person name="Zhang F."/>
            <person name="Lei H."/>
            <person name="Li X."/>
            <person name="Hu X."/>
            <person name="Liang C."/>
            <person name="Xu J."/>
            <person name="Wu Z."/>
            <person name="Yu X."/>
        </authorList>
    </citation>
    <scope>NUCLEOTIDE SEQUENCE</scope>
    <source>
        <strain>Henan</strain>
    </source>
</reference>
<dbReference type="Proteomes" id="UP000008909">
    <property type="component" value="Unassembled WGS sequence"/>
</dbReference>
<evidence type="ECO:0000313" key="3">
    <source>
        <dbReference type="Proteomes" id="UP000008909"/>
    </source>
</evidence>